<gene>
    <name evidence="2" type="ORF">FUA23_00240</name>
</gene>
<accession>A0A5C7FYH7</accession>
<feature type="transmembrane region" description="Helical" evidence="1">
    <location>
        <begin position="164"/>
        <end position="184"/>
    </location>
</feature>
<keyword evidence="1" id="KW-0812">Transmembrane</keyword>
<sequence>MILRYLVLFGGIVLMITGCNSLVSQNFGTHRLRTLDVTEADAQAIGEADFIEVAGAVMAKVAVTTSKKDFWGNTTVCRPLLSPGQQQSLNAGTAIETQLVVCFKTEDPACHEDPACLPYSGTRAIGLVGEPQDAEQLLAQLAQHQIRLKSPVVFLQLGEKPMAWYWNLLIFVGGICLAFIPEAIRHNRKASP</sequence>
<dbReference type="OrthoDB" id="1493851at2"/>
<dbReference type="Proteomes" id="UP000321907">
    <property type="component" value="Unassembled WGS sequence"/>
</dbReference>
<keyword evidence="1" id="KW-0472">Membrane</keyword>
<evidence type="ECO:0000313" key="3">
    <source>
        <dbReference type="Proteomes" id="UP000321907"/>
    </source>
</evidence>
<dbReference type="RefSeq" id="WP_147928687.1">
    <property type="nucleotide sequence ID" value="NZ_VOXD01000001.1"/>
</dbReference>
<dbReference type="AlphaFoldDB" id="A0A5C7FYH7"/>
<evidence type="ECO:0000313" key="2">
    <source>
        <dbReference type="EMBL" id="TXF91646.1"/>
    </source>
</evidence>
<comment type="caution">
    <text evidence="2">The sequence shown here is derived from an EMBL/GenBank/DDBJ whole genome shotgun (WGS) entry which is preliminary data.</text>
</comment>
<dbReference type="EMBL" id="VOXD01000001">
    <property type="protein sequence ID" value="TXF91646.1"/>
    <property type="molecule type" value="Genomic_DNA"/>
</dbReference>
<protein>
    <submittedName>
        <fullName evidence="2">Uncharacterized protein</fullName>
    </submittedName>
</protein>
<proteinExistence type="predicted"/>
<keyword evidence="3" id="KW-1185">Reference proteome</keyword>
<evidence type="ECO:0000256" key="1">
    <source>
        <dbReference type="SAM" id="Phobius"/>
    </source>
</evidence>
<reference evidence="2 3" key="1">
    <citation type="submission" date="2019-08" db="EMBL/GenBank/DDBJ databases">
        <title>Lewinella sp. strain SSH13 Genome sequencing and assembly.</title>
        <authorList>
            <person name="Kim I."/>
        </authorList>
    </citation>
    <scope>NUCLEOTIDE SEQUENCE [LARGE SCALE GENOMIC DNA]</scope>
    <source>
        <strain evidence="2 3">SSH13</strain>
    </source>
</reference>
<name>A0A5C7FYH7_9BACT</name>
<keyword evidence="1" id="KW-1133">Transmembrane helix</keyword>
<organism evidence="2 3">
    <name type="scientific">Neolewinella aurantiaca</name>
    <dbReference type="NCBI Taxonomy" id="2602767"/>
    <lineage>
        <taxon>Bacteria</taxon>
        <taxon>Pseudomonadati</taxon>
        <taxon>Bacteroidota</taxon>
        <taxon>Saprospiria</taxon>
        <taxon>Saprospirales</taxon>
        <taxon>Lewinellaceae</taxon>
        <taxon>Neolewinella</taxon>
    </lineage>
</organism>
<dbReference type="PROSITE" id="PS51257">
    <property type="entry name" value="PROKAR_LIPOPROTEIN"/>
    <property type="match status" value="1"/>
</dbReference>